<reference evidence="1" key="1">
    <citation type="journal article" date="2014" name="Int. J. Syst. Evol. Microbiol.">
        <title>Complete genome sequence of Corynebacterium casei LMG S-19264T (=DSM 44701T), isolated from a smear-ripened cheese.</title>
        <authorList>
            <consortium name="US DOE Joint Genome Institute (JGI-PGF)"/>
            <person name="Walter F."/>
            <person name="Albersmeier A."/>
            <person name="Kalinowski J."/>
            <person name="Ruckert C."/>
        </authorList>
    </citation>
    <scope>NUCLEOTIDE SEQUENCE</scope>
    <source>
        <strain evidence="1">CGMCC 1.14988</strain>
    </source>
</reference>
<comment type="caution">
    <text evidence="1">The sequence shown here is derived from an EMBL/GenBank/DDBJ whole genome shotgun (WGS) entry which is preliminary data.</text>
</comment>
<gene>
    <name evidence="1" type="ORF">GCM10011354_34200</name>
</gene>
<evidence type="ECO:0000313" key="1">
    <source>
        <dbReference type="EMBL" id="GGI09463.1"/>
    </source>
</evidence>
<protein>
    <recommendedName>
        <fullName evidence="3">Sensory transduction regulator</fullName>
    </recommendedName>
</protein>
<dbReference type="OrthoDB" id="5192220at2"/>
<reference evidence="1" key="2">
    <citation type="submission" date="2020-09" db="EMBL/GenBank/DDBJ databases">
        <authorList>
            <person name="Sun Q."/>
            <person name="Zhou Y."/>
        </authorList>
    </citation>
    <scope>NUCLEOTIDE SEQUENCE</scope>
    <source>
        <strain evidence="1">CGMCC 1.14988</strain>
    </source>
</reference>
<dbReference type="EMBL" id="BMHA01000015">
    <property type="protein sequence ID" value="GGI09463.1"/>
    <property type="molecule type" value="Genomic_DNA"/>
</dbReference>
<organism evidence="1 2">
    <name type="scientific">Egicoccus halophilus</name>
    <dbReference type="NCBI Taxonomy" id="1670830"/>
    <lineage>
        <taxon>Bacteria</taxon>
        <taxon>Bacillati</taxon>
        <taxon>Actinomycetota</taxon>
        <taxon>Nitriliruptoria</taxon>
        <taxon>Egicoccales</taxon>
        <taxon>Egicoccaceae</taxon>
        <taxon>Egicoccus</taxon>
    </lineage>
</organism>
<dbReference type="InterPro" id="IPR019660">
    <property type="entry name" value="Put_sensory_transdc_reg_YbjN"/>
</dbReference>
<name>A0A8J3EVM3_9ACTN</name>
<dbReference type="RefSeq" id="WP_130648876.1">
    <property type="nucleotide sequence ID" value="NZ_BMHA01000015.1"/>
</dbReference>
<keyword evidence="2" id="KW-1185">Reference proteome</keyword>
<dbReference type="AlphaFoldDB" id="A0A8J3EVM3"/>
<dbReference type="Pfam" id="PF10722">
    <property type="entry name" value="YbjN"/>
    <property type="match status" value="1"/>
</dbReference>
<sequence length="164" mass="17860">MNDGKAGTSRRRSGLAWLVRMLDASDLDVRVLPELATAVFPHAGQHGSWEVYCRSGDPAPQVAVYSLHPREVPARHRAAMATLLTRANYGLLIGNFELDLADGELRFKTSLDHGADQLTGTLLASLIEHNVAAFDRYLPALDAVLDGEVEEADRRLQVAEADAT</sequence>
<evidence type="ECO:0000313" key="2">
    <source>
        <dbReference type="Proteomes" id="UP000650511"/>
    </source>
</evidence>
<dbReference type="Proteomes" id="UP000650511">
    <property type="component" value="Unassembled WGS sequence"/>
</dbReference>
<evidence type="ECO:0008006" key="3">
    <source>
        <dbReference type="Google" id="ProtNLM"/>
    </source>
</evidence>
<accession>A0A8J3EVM3</accession>
<proteinExistence type="predicted"/>